<name>A0A816RC31_BRANA</name>
<protein>
    <submittedName>
        <fullName evidence="1">(rape) hypothetical protein</fullName>
    </submittedName>
</protein>
<evidence type="ECO:0000313" key="2">
    <source>
        <dbReference type="EMBL" id="KAH0901390.1"/>
    </source>
</evidence>
<proteinExistence type="predicted"/>
<reference evidence="1" key="1">
    <citation type="submission" date="2021-01" db="EMBL/GenBank/DDBJ databases">
        <authorList>
            <consortium name="Genoscope - CEA"/>
            <person name="William W."/>
        </authorList>
    </citation>
    <scope>NUCLEOTIDE SEQUENCE</scope>
</reference>
<dbReference type="Gramene" id="CDY06869">
    <property type="protein sequence ID" value="CDY06869"/>
    <property type="gene ID" value="GSBRNA2T00123145001"/>
</dbReference>
<dbReference type="Proteomes" id="UP000824890">
    <property type="component" value="Unassembled WGS sequence"/>
</dbReference>
<evidence type="ECO:0000313" key="3">
    <source>
        <dbReference type="Proteomes" id="UP000824890"/>
    </source>
</evidence>
<dbReference type="Proteomes" id="UP001295469">
    <property type="component" value="Chromosome C01"/>
</dbReference>
<sequence length="134" mass="15327">MLVSRLISEFDIARGVRERVKHTVNNLFSSASSLITLINSESSGFIISFRWGACGIVVGEWNKEEDGAWNFHPDPTDFGFEAMIRDNETFESLMSIVRMRYVVGERTPIVLSYQFSSWTGNEQSRCINTHRQIT</sequence>
<reference evidence="2 3" key="2">
    <citation type="submission" date="2021-05" db="EMBL/GenBank/DDBJ databases">
        <title>Genome Assembly of Synthetic Allotetraploid Brassica napus Reveals Homoeologous Exchanges between Subgenomes.</title>
        <authorList>
            <person name="Davis J.T."/>
        </authorList>
    </citation>
    <scope>NUCLEOTIDE SEQUENCE [LARGE SCALE GENOMIC DNA]</scope>
    <source>
        <strain evidence="3">cv. Da-Ae</strain>
        <tissue evidence="2">Seedling</tissue>
    </source>
</reference>
<dbReference type="AlphaFoldDB" id="A0A816RC31"/>
<evidence type="ECO:0000313" key="1">
    <source>
        <dbReference type="EMBL" id="CAF2069278.1"/>
    </source>
</evidence>
<keyword evidence="3" id="KW-1185">Reference proteome</keyword>
<dbReference type="EMBL" id="JAGKQM010000011">
    <property type="protein sequence ID" value="KAH0901390.1"/>
    <property type="molecule type" value="Genomic_DNA"/>
</dbReference>
<gene>
    <name evidence="1" type="ORF">DARMORV10_C01P10680.1</name>
    <name evidence="2" type="ORF">HID58_040893</name>
</gene>
<accession>A0A816RC31</accession>
<organism evidence="1">
    <name type="scientific">Brassica napus</name>
    <name type="common">Rape</name>
    <dbReference type="NCBI Taxonomy" id="3708"/>
    <lineage>
        <taxon>Eukaryota</taxon>
        <taxon>Viridiplantae</taxon>
        <taxon>Streptophyta</taxon>
        <taxon>Embryophyta</taxon>
        <taxon>Tracheophyta</taxon>
        <taxon>Spermatophyta</taxon>
        <taxon>Magnoliopsida</taxon>
        <taxon>eudicotyledons</taxon>
        <taxon>Gunneridae</taxon>
        <taxon>Pentapetalae</taxon>
        <taxon>rosids</taxon>
        <taxon>malvids</taxon>
        <taxon>Brassicales</taxon>
        <taxon>Brassicaceae</taxon>
        <taxon>Brassiceae</taxon>
        <taxon>Brassica</taxon>
    </lineage>
</organism>
<dbReference type="EMBL" id="HG994365">
    <property type="protein sequence ID" value="CAF2069278.1"/>
    <property type="molecule type" value="Genomic_DNA"/>
</dbReference>